<name>A0A1E3PRW4_9ASCO</name>
<accession>A0A1E3PRW4</accession>
<gene>
    <name evidence="1" type="ORF">NADFUDRAFT_48367</name>
</gene>
<evidence type="ECO:0000313" key="1">
    <source>
        <dbReference type="EMBL" id="ODQ67692.1"/>
    </source>
</evidence>
<sequence length="101" mass="11501">MESFEGLYKALEILMLVMGPKMPPNHKIDLQSIATAIDELEPFLKSSINDIPTLQAYILVTLLAHLSGLHSRAEQLRILAVIMSFVEFIVFESSTQCYWWC</sequence>
<protein>
    <submittedName>
        <fullName evidence="1">Uncharacterized protein</fullName>
    </submittedName>
</protein>
<dbReference type="AlphaFoldDB" id="A0A1E3PRW4"/>
<reference evidence="1 2" key="1">
    <citation type="journal article" date="2016" name="Proc. Natl. Acad. Sci. U.S.A.">
        <title>Comparative genomics of biotechnologically important yeasts.</title>
        <authorList>
            <person name="Riley R."/>
            <person name="Haridas S."/>
            <person name="Wolfe K.H."/>
            <person name="Lopes M.R."/>
            <person name="Hittinger C.T."/>
            <person name="Goeker M."/>
            <person name="Salamov A.A."/>
            <person name="Wisecaver J.H."/>
            <person name="Long T.M."/>
            <person name="Calvey C.H."/>
            <person name="Aerts A.L."/>
            <person name="Barry K.W."/>
            <person name="Choi C."/>
            <person name="Clum A."/>
            <person name="Coughlan A.Y."/>
            <person name="Deshpande S."/>
            <person name="Douglass A.P."/>
            <person name="Hanson S.J."/>
            <person name="Klenk H.-P."/>
            <person name="LaButti K.M."/>
            <person name="Lapidus A."/>
            <person name="Lindquist E.A."/>
            <person name="Lipzen A.M."/>
            <person name="Meier-Kolthoff J.P."/>
            <person name="Ohm R.A."/>
            <person name="Otillar R.P."/>
            <person name="Pangilinan J.L."/>
            <person name="Peng Y."/>
            <person name="Rokas A."/>
            <person name="Rosa C.A."/>
            <person name="Scheuner C."/>
            <person name="Sibirny A.A."/>
            <person name="Slot J.C."/>
            <person name="Stielow J.B."/>
            <person name="Sun H."/>
            <person name="Kurtzman C.P."/>
            <person name="Blackwell M."/>
            <person name="Grigoriev I.V."/>
            <person name="Jeffries T.W."/>
        </authorList>
    </citation>
    <scope>NUCLEOTIDE SEQUENCE [LARGE SCALE GENOMIC DNA]</scope>
    <source>
        <strain evidence="1 2">DSM 6958</strain>
    </source>
</reference>
<evidence type="ECO:0000313" key="2">
    <source>
        <dbReference type="Proteomes" id="UP000095009"/>
    </source>
</evidence>
<keyword evidence="2" id="KW-1185">Reference proteome</keyword>
<proteinExistence type="predicted"/>
<organism evidence="1 2">
    <name type="scientific">Nadsonia fulvescens var. elongata DSM 6958</name>
    <dbReference type="NCBI Taxonomy" id="857566"/>
    <lineage>
        <taxon>Eukaryota</taxon>
        <taxon>Fungi</taxon>
        <taxon>Dikarya</taxon>
        <taxon>Ascomycota</taxon>
        <taxon>Saccharomycotina</taxon>
        <taxon>Dipodascomycetes</taxon>
        <taxon>Dipodascales</taxon>
        <taxon>Dipodascales incertae sedis</taxon>
        <taxon>Nadsonia</taxon>
    </lineage>
</organism>
<dbReference type="EMBL" id="KV454406">
    <property type="protein sequence ID" value="ODQ67692.1"/>
    <property type="molecule type" value="Genomic_DNA"/>
</dbReference>
<dbReference type="Proteomes" id="UP000095009">
    <property type="component" value="Unassembled WGS sequence"/>
</dbReference>